<keyword evidence="6 9" id="KW-1133">Transmembrane helix</keyword>
<name>A0A2K0A6Q3_STAHA</name>
<comment type="subcellular location">
    <subcellularLocation>
        <location evidence="1">Cell inner membrane</location>
        <topology evidence="1">Multi-pass membrane protein</topology>
    </subcellularLocation>
</comment>
<dbReference type="PANTHER" id="PTHR30574:SF1">
    <property type="entry name" value="SULPHUR TRANSPORT DOMAIN-CONTAINING PROTEIN"/>
    <property type="match status" value="1"/>
</dbReference>
<organism evidence="10 11">
    <name type="scientific">Staphylococcus haemolyticus</name>
    <dbReference type="NCBI Taxonomy" id="1283"/>
    <lineage>
        <taxon>Bacteria</taxon>
        <taxon>Bacillati</taxon>
        <taxon>Bacillota</taxon>
        <taxon>Bacilli</taxon>
        <taxon>Bacillales</taxon>
        <taxon>Staphylococcaceae</taxon>
        <taxon>Staphylococcus</taxon>
    </lineage>
</organism>
<keyword evidence="4" id="KW-0997">Cell inner membrane</keyword>
<dbReference type="InterPro" id="IPR007272">
    <property type="entry name" value="Sulf_transp_TsuA/YedE"/>
</dbReference>
<evidence type="ECO:0000256" key="8">
    <source>
        <dbReference type="ARBA" id="ARBA00035655"/>
    </source>
</evidence>
<dbReference type="RefSeq" id="WP_037551261.1">
    <property type="nucleotide sequence ID" value="NZ_CAJCGD010000015.1"/>
</dbReference>
<keyword evidence="5 9" id="KW-0812">Transmembrane</keyword>
<feature type="transmembrane region" description="Helical" evidence="9">
    <location>
        <begin position="249"/>
        <end position="268"/>
    </location>
</feature>
<keyword evidence="2" id="KW-0813">Transport</keyword>
<evidence type="ECO:0000256" key="7">
    <source>
        <dbReference type="ARBA" id="ARBA00023136"/>
    </source>
</evidence>
<evidence type="ECO:0000256" key="6">
    <source>
        <dbReference type="ARBA" id="ARBA00022989"/>
    </source>
</evidence>
<keyword evidence="7 9" id="KW-0472">Membrane</keyword>
<gene>
    <name evidence="10" type="ORF">AL503_007935</name>
</gene>
<evidence type="ECO:0000256" key="5">
    <source>
        <dbReference type="ARBA" id="ARBA00022692"/>
    </source>
</evidence>
<dbReference type="GO" id="GO:0005886">
    <property type="term" value="C:plasma membrane"/>
    <property type="evidence" value="ECO:0007669"/>
    <property type="project" value="UniProtKB-SubCell"/>
</dbReference>
<dbReference type="Proteomes" id="UP000053523">
    <property type="component" value="Unassembled WGS sequence"/>
</dbReference>
<feature type="transmembrane region" description="Helical" evidence="9">
    <location>
        <begin position="42"/>
        <end position="65"/>
    </location>
</feature>
<keyword evidence="3" id="KW-1003">Cell membrane</keyword>
<evidence type="ECO:0000256" key="3">
    <source>
        <dbReference type="ARBA" id="ARBA00022475"/>
    </source>
</evidence>
<feature type="transmembrane region" description="Helical" evidence="9">
    <location>
        <begin position="71"/>
        <end position="95"/>
    </location>
</feature>
<feature type="transmembrane region" description="Helical" evidence="9">
    <location>
        <begin position="288"/>
        <end position="308"/>
    </location>
</feature>
<feature type="transmembrane region" description="Helical" evidence="9">
    <location>
        <begin position="6"/>
        <end position="30"/>
    </location>
</feature>
<feature type="transmembrane region" description="Helical" evidence="9">
    <location>
        <begin position="200"/>
        <end position="219"/>
    </location>
</feature>
<evidence type="ECO:0000256" key="9">
    <source>
        <dbReference type="SAM" id="Phobius"/>
    </source>
</evidence>
<feature type="transmembrane region" description="Helical" evidence="9">
    <location>
        <begin position="320"/>
        <end position="339"/>
    </location>
</feature>
<comment type="caution">
    <text evidence="10">The sequence shown here is derived from an EMBL/GenBank/DDBJ whole genome shotgun (WGS) entry which is preliminary data.</text>
</comment>
<evidence type="ECO:0000256" key="2">
    <source>
        <dbReference type="ARBA" id="ARBA00022448"/>
    </source>
</evidence>
<comment type="similarity">
    <text evidence="8">Belongs to the TsuA/YedE (TC 9.B.102) family.</text>
</comment>
<dbReference type="PANTHER" id="PTHR30574">
    <property type="entry name" value="INNER MEMBRANE PROTEIN YEDE"/>
    <property type="match status" value="1"/>
</dbReference>
<dbReference type="EMBL" id="LORN02000015">
    <property type="protein sequence ID" value="PNN20715.1"/>
    <property type="molecule type" value="Genomic_DNA"/>
</dbReference>
<feature type="transmembrane region" description="Helical" evidence="9">
    <location>
        <begin position="107"/>
        <end position="131"/>
    </location>
</feature>
<evidence type="ECO:0000313" key="11">
    <source>
        <dbReference type="Proteomes" id="UP000053523"/>
    </source>
</evidence>
<evidence type="ECO:0000313" key="10">
    <source>
        <dbReference type="EMBL" id="PNN20715.1"/>
    </source>
</evidence>
<dbReference type="AlphaFoldDB" id="A0A2K0A6Q3"/>
<dbReference type="Pfam" id="PF04143">
    <property type="entry name" value="Sulf_transp"/>
    <property type="match status" value="1"/>
</dbReference>
<protein>
    <submittedName>
        <fullName evidence="10">YeeE/YedE family protein</fullName>
    </submittedName>
</protein>
<reference evidence="10 11" key="1">
    <citation type="submission" date="2017-12" db="EMBL/GenBank/DDBJ databases">
        <title>FDA dAtabase for Regulatory Grade micrObial Sequences (FDA-ARGOS): Supporting development and validation of Infectious Disease Dx tests.</title>
        <authorList>
            <person name="Hoffmann M."/>
            <person name="Allard M."/>
            <person name="Evans P."/>
            <person name="Brown E."/>
            <person name="Tallon L."/>
            <person name="Sadzewicz L."/>
            <person name="Sengamalay N."/>
            <person name="Ott S."/>
            <person name="Godinez A."/>
            <person name="Nagaraj S."/>
            <person name="Vavikolanu K."/>
            <person name="Aluvathingal J."/>
            <person name="Nadendla S."/>
            <person name="Sichtig H."/>
        </authorList>
    </citation>
    <scope>NUCLEOTIDE SEQUENCE [LARGE SCALE GENOMIC DNA]</scope>
    <source>
        <strain evidence="10 11">FDAARGOS_148</strain>
    </source>
</reference>
<sequence length="365" mass="39669">MIWMIISGLIVGILLGFVMQRTRFCLAGGFRDMYVQKNNKMFYALLVAITVQSIGLLILTGLSVISIPDSTFPIIGTIIGGFIFGIGIVLAGGCATGTWYRAGEGLIGSWVALVLYAVTAAITKTGILLPVMTWINKPTNISANMSQTTGIPMWVFTLVLTIITIIFVTKTLRKPKPKFAVPKLKQKYSGLRHYLFEKRYHPFVAGIAVGLIALIAWPMSISTGRDYGLGITTPSANLITFLITGDTKLIDWGVLLILGIFLGSYIAAKGSREFKWRLPDKKTIHNSAIGGICMGFGASVAGGCSIGNGLVETAIMSWKGWIALGSMILGVWFMSYFIFIRPMKKLEKQTSKSQATTATKQVQTT</sequence>
<feature type="transmembrane region" description="Helical" evidence="9">
    <location>
        <begin position="151"/>
        <end position="169"/>
    </location>
</feature>
<proteinExistence type="inferred from homology"/>
<evidence type="ECO:0000256" key="1">
    <source>
        <dbReference type="ARBA" id="ARBA00004429"/>
    </source>
</evidence>
<evidence type="ECO:0000256" key="4">
    <source>
        <dbReference type="ARBA" id="ARBA00022519"/>
    </source>
</evidence>
<accession>A0A2K0A6Q3</accession>